<comment type="caution">
    <text evidence="1">The sequence shown here is derived from an EMBL/GenBank/DDBJ whole genome shotgun (WGS) entry which is preliminary data.</text>
</comment>
<organism evidence="1 2">
    <name type="scientific">Pseudomonas syringae pv. cerasicola</name>
    <dbReference type="NCBI Taxonomy" id="264451"/>
    <lineage>
        <taxon>Bacteria</taxon>
        <taxon>Pseudomonadati</taxon>
        <taxon>Pseudomonadota</taxon>
        <taxon>Gammaproteobacteria</taxon>
        <taxon>Pseudomonadales</taxon>
        <taxon>Pseudomonadaceae</taxon>
        <taxon>Pseudomonas</taxon>
        <taxon>Pseudomonas syringae</taxon>
    </lineage>
</organism>
<accession>A0A0P9S2X8</accession>
<name>A0A0P9S2X8_PSESX</name>
<sequence>MGAVITPAECNGCKVADISLAAWGRHETIIA</sequence>
<reference evidence="1 2" key="1">
    <citation type="submission" date="2015-09" db="EMBL/GenBank/DDBJ databases">
        <title>Genome announcement of multiple Pseudomonas syringae strains.</title>
        <authorList>
            <person name="Thakur S."/>
            <person name="Wang P.W."/>
            <person name="Gong Y."/>
            <person name="Weir B.S."/>
            <person name="Guttman D.S."/>
        </authorList>
    </citation>
    <scope>NUCLEOTIDE SEQUENCE [LARGE SCALE GENOMIC DNA]</scope>
    <source>
        <strain evidence="1 2">ICMP17524</strain>
    </source>
</reference>
<dbReference type="PATRIC" id="fig|264451.4.peg.5041"/>
<dbReference type="EMBL" id="LJQA01000515">
    <property type="protein sequence ID" value="KPW91922.1"/>
    <property type="molecule type" value="Genomic_DNA"/>
</dbReference>
<dbReference type="AlphaFoldDB" id="A0A0P9S2X8"/>
<evidence type="ECO:0000313" key="2">
    <source>
        <dbReference type="Proteomes" id="UP000050356"/>
    </source>
</evidence>
<dbReference type="Proteomes" id="UP000050356">
    <property type="component" value="Unassembled WGS sequence"/>
</dbReference>
<gene>
    <name evidence="1" type="ORF">ALO50_05010</name>
</gene>
<evidence type="ECO:0000313" key="1">
    <source>
        <dbReference type="EMBL" id="KPW91922.1"/>
    </source>
</evidence>
<proteinExistence type="predicted"/>
<protein>
    <submittedName>
        <fullName evidence="1">Uncharacterized protein</fullName>
    </submittedName>
</protein>